<keyword evidence="2" id="KW-0472">Membrane</keyword>
<comment type="caution">
    <text evidence="3">The sequence shown here is derived from an EMBL/GenBank/DDBJ whole genome shotgun (WGS) entry which is preliminary data.</text>
</comment>
<dbReference type="RefSeq" id="WP_043802296.1">
    <property type="nucleotide sequence ID" value="NZ_AVCH01000147.1"/>
</dbReference>
<dbReference type="PATRIC" id="fig|1384054.3.peg.1166"/>
<evidence type="ECO:0000256" key="2">
    <source>
        <dbReference type="SAM" id="Phobius"/>
    </source>
</evidence>
<proteinExistence type="predicted"/>
<feature type="region of interest" description="Disordered" evidence="1">
    <location>
        <begin position="195"/>
        <end position="223"/>
    </location>
</feature>
<feature type="transmembrane region" description="Helical" evidence="2">
    <location>
        <begin position="20"/>
        <end position="39"/>
    </location>
</feature>
<reference evidence="3 4" key="1">
    <citation type="submission" date="2013-09" db="EMBL/GenBank/DDBJ databases">
        <title>Genome sequencing of Arenimonas malthae.</title>
        <authorList>
            <person name="Chen F."/>
            <person name="Wang G."/>
        </authorList>
    </citation>
    <scope>NUCLEOTIDE SEQUENCE [LARGE SCALE GENOMIC DNA]</scope>
    <source>
        <strain evidence="3 4">CC-JY-1</strain>
    </source>
</reference>
<dbReference type="STRING" id="1384054.N790_05940"/>
<keyword evidence="2" id="KW-1133">Transmembrane helix</keyword>
<name>A0A091B7L1_9GAMM</name>
<keyword evidence="2" id="KW-0812">Transmembrane</keyword>
<evidence type="ECO:0000313" key="3">
    <source>
        <dbReference type="EMBL" id="KFN48648.1"/>
    </source>
</evidence>
<feature type="compositionally biased region" description="Pro residues" evidence="1">
    <location>
        <begin position="76"/>
        <end position="95"/>
    </location>
</feature>
<protein>
    <recommendedName>
        <fullName evidence="5">Protein TolA</fullName>
    </recommendedName>
</protein>
<dbReference type="SUPFAM" id="SSF74653">
    <property type="entry name" value="TolA/TonB C-terminal domain"/>
    <property type="match status" value="1"/>
</dbReference>
<sequence>MHAEAIRQHETGDELGTPVLMALALHVGIAVLLLVAGWLQPAPKQISVAGPVIDASLIVSSADISAAEKTAEQAPKPAPPSPVEEAPPPQPNPEPRPQDAPQETQPAPQEAIPVPDTREQDAVAKLALEREQAREREEQEARRRQEQIDLTERKRQEEVEERQRQRRQQLEALRKEREAAERRTRMEEQRLRQLADREAKPAPQPQPSNQPSQQAGGNNGTDTDLRARYALAMLQTAQSNWNRVLAPEATRCEVRFTQIPGGEVIDVAFQRCPFDAQGRESVERALRRAPMPYDEFKSVFERQVTLTFCYPEEACR</sequence>
<dbReference type="Proteomes" id="UP000029392">
    <property type="component" value="Unassembled WGS sequence"/>
</dbReference>
<evidence type="ECO:0000256" key="1">
    <source>
        <dbReference type="SAM" id="MobiDB-lite"/>
    </source>
</evidence>
<evidence type="ECO:0000313" key="4">
    <source>
        <dbReference type="Proteomes" id="UP000029392"/>
    </source>
</evidence>
<gene>
    <name evidence="3" type="ORF">N790_05940</name>
</gene>
<evidence type="ECO:0008006" key="5">
    <source>
        <dbReference type="Google" id="ProtNLM"/>
    </source>
</evidence>
<accession>A0A091B7L1</accession>
<dbReference type="eggNOG" id="COG3064">
    <property type="taxonomic scope" value="Bacteria"/>
</dbReference>
<dbReference type="Gene3D" id="3.30.1150.10">
    <property type="match status" value="1"/>
</dbReference>
<feature type="region of interest" description="Disordered" evidence="1">
    <location>
        <begin position="68"/>
        <end position="116"/>
    </location>
</feature>
<dbReference type="EMBL" id="AVCH01000147">
    <property type="protein sequence ID" value="KFN48648.1"/>
    <property type="molecule type" value="Genomic_DNA"/>
</dbReference>
<dbReference type="AlphaFoldDB" id="A0A091B7L1"/>
<keyword evidence="4" id="KW-1185">Reference proteome</keyword>
<organism evidence="3 4">
    <name type="scientific">Arenimonas malthae CC-JY-1</name>
    <dbReference type="NCBI Taxonomy" id="1384054"/>
    <lineage>
        <taxon>Bacteria</taxon>
        <taxon>Pseudomonadati</taxon>
        <taxon>Pseudomonadota</taxon>
        <taxon>Gammaproteobacteria</taxon>
        <taxon>Lysobacterales</taxon>
        <taxon>Lysobacteraceae</taxon>
        <taxon>Arenimonas</taxon>
    </lineage>
</organism>